<sequence length="294" mass="33887">MKKVIVLCGPTAVGKTAISIELAKHLSAEIISGDSVQVYKRLDVGSAKIKGDEKQGVIHHLIDIKEPNETYDVAQFQTMSRALIDKIKVPMIVGGTGLYIKAVIDNYEFYAPKYDIKDESMYDSYSNEALHELLKSKDAKTANELHQNNRRRIIRAILQADSNVKRSELVKKDERLYDALVIYLTMPREQLYERINLRVDQMVNEGFVEEAFHLYQEGITLNILGYRELNAYFEGSISLEEALIEIKKKTRHLAKRQETWFKHQMDATIINVNHNELNQTIEALKIRCNQFLKE</sequence>
<dbReference type="SUPFAM" id="SSF52540">
    <property type="entry name" value="P-loop containing nucleoside triphosphate hydrolases"/>
    <property type="match status" value="1"/>
</dbReference>
<comment type="subunit">
    <text evidence="10">Monomer.</text>
</comment>
<dbReference type="InterPro" id="IPR027417">
    <property type="entry name" value="P-loop_NTPase"/>
</dbReference>
<reference evidence="12 13" key="1">
    <citation type="journal article" date="2013" name="J. Mol. Microbiol. Biotechnol.">
        <title>Analysis of the Complete Genomes of Acholeplasma brassicae , A. palmae and A. laidlawii and Their Comparison to the Obligate Parasites from ' Candidatus Phytoplasma'.</title>
        <authorList>
            <person name="Kube M."/>
            <person name="Siewert C."/>
            <person name="Migdoll A.M."/>
            <person name="Duduk B."/>
            <person name="Holz S."/>
            <person name="Rabus R."/>
            <person name="Seemuller E."/>
            <person name="Mitrovic J."/>
            <person name="Muller I."/>
            <person name="Buttner C."/>
            <person name="Reinhardt R."/>
        </authorList>
    </citation>
    <scope>NUCLEOTIDE SEQUENCE [LARGE SCALE GENOMIC DNA]</scope>
    <source>
        <strain evidence="13">0502</strain>
    </source>
</reference>
<evidence type="ECO:0000313" key="12">
    <source>
        <dbReference type="EMBL" id="CCV66027.1"/>
    </source>
</evidence>
<evidence type="ECO:0000256" key="5">
    <source>
        <dbReference type="ARBA" id="ARBA00022694"/>
    </source>
</evidence>
<keyword evidence="4 10" id="KW-0808">Transferase</keyword>
<comment type="cofactor">
    <cofactor evidence="1 10">
        <name>Mg(2+)</name>
        <dbReference type="ChEBI" id="CHEBI:18420"/>
    </cofactor>
</comment>
<evidence type="ECO:0000313" key="13">
    <source>
        <dbReference type="Proteomes" id="UP000032737"/>
    </source>
</evidence>
<evidence type="ECO:0000259" key="11">
    <source>
        <dbReference type="PROSITE" id="PS50052"/>
    </source>
</evidence>
<organism evidence="12 13">
    <name type="scientific">Acholeplasma brassicae</name>
    <dbReference type="NCBI Taxonomy" id="61635"/>
    <lineage>
        <taxon>Bacteria</taxon>
        <taxon>Bacillati</taxon>
        <taxon>Mycoplasmatota</taxon>
        <taxon>Mollicutes</taxon>
        <taxon>Acholeplasmatales</taxon>
        <taxon>Acholeplasmataceae</taxon>
        <taxon>Acholeplasma</taxon>
    </lineage>
</organism>
<keyword evidence="8 10" id="KW-0460">Magnesium</keyword>
<dbReference type="PROSITE" id="PS50052">
    <property type="entry name" value="GUANYLATE_KINASE_2"/>
    <property type="match status" value="1"/>
</dbReference>
<evidence type="ECO:0000256" key="6">
    <source>
        <dbReference type="ARBA" id="ARBA00022741"/>
    </source>
</evidence>
<dbReference type="InterPro" id="IPR008144">
    <property type="entry name" value="Guanylate_kin-like_dom"/>
</dbReference>
<evidence type="ECO:0000256" key="8">
    <source>
        <dbReference type="ARBA" id="ARBA00022842"/>
    </source>
</evidence>
<dbReference type="KEGG" id="abra:BN85310060"/>
<proteinExistence type="inferred from homology"/>
<protein>
    <recommendedName>
        <fullName evidence="10">tRNA dimethylallyltransferase</fullName>
        <ecNumber evidence="10">2.5.1.75</ecNumber>
    </recommendedName>
    <alternativeName>
        <fullName evidence="10">Dimethylallyl diphosphate:tRNA dimethylallyltransferase</fullName>
        <shortName evidence="10">DMAPP:tRNA dimethylallyltransferase</shortName>
        <shortName evidence="10">DMATase</shortName>
    </alternativeName>
    <alternativeName>
        <fullName evidence="10">Isopentenyl-diphosphate:tRNA isopentenyltransferase</fullName>
        <shortName evidence="10">IPP transferase</shortName>
        <shortName evidence="10">IPPT</shortName>
        <shortName evidence="10">IPTase</shortName>
    </alternativeName>
</protein>
<evidence type="ECO:0000256" key="1">
    <source>
        <dbReference type="ARBA" id="ARBA00001946"/>
    </source>
</evidence>
<dbReference type="GO" id="GO:0006400">
    <property type="term" value="P:tRNA modification"/>
    <property type="evidence" value="ECO:0007669"/>
    <property type="project" value="TreeGrafter"/>
</dbReference>
<dbReference type="Proteomes" id="UP000032737">
    <property type="component" value="Chromosome"/>
</dbReference>
<dbReference type="OrthoDB" id="9776390at2"/>
<dbReference type="HAMAP" id="MF_00185">
    <property type="entry name" value="IPP_trans"/>
    <property type="match status" value="1"/>
</dbReference>
<dbReference type="HOGENOM" id="CLU_032616_0_1_14"/>
<dbReference type="Pfam" id="PF01715">
    <property type="entry name" value="IPPT"/>
    <property type="match status" value="1"/>
</dbReference>
<keyword evidence="13" id="KW-1185">Reference proteome</keyword>
<dbReference type="PANTHER" id="PTHR11088">
    <property type="entry name" value="TRNA DIMETHYLALLYLTRANSFERASE"/>
    <property type="match status" value="1"/>
</dbReference>
<name>U4KNS0_9MOLU</name>
<dbReference type="AlphaFoldDB" id="U4KNS0"/>
<dbReference type="GO" id="GO:0005524">
    <property type="term" value="F:ATP binding"/>
    <property type="evidence" value="ECO:0007669"/>
    <property type="project" value="UniProtKB-UniRule"/>
</dbReference>
<evidence type="ECO:0000256" key="4">
    <source>
        <dbReference type="ARBA" id="ARBA00022679"/>
    </source>
</evidence>
<evidence type="ECO:0000256" key="7">
    <source>
        <dbReference type="ARBA" id="ARBA00022840"/>
    </source>
</evidence>
<accession>U4KNS0</accession>
<keyword evidence="6 10" id="KW-0547">Nucleotide-binding</keyword>
<dbReference type="NCBIfam" id="TIGR00174">
    <property type="entry name" value="miaA"/>
    <property type="match status" value="1"/>
</dbReference>
<feature type="site" description="Interaction with substrate tRNA" evidence="10">
    <location>
        <position position="96"/>
    </location>
</feature>
<evidence type="ECO:0000256" key="2">
    <source>
        <dbReference type="ARBA" id="ARBA00003213"/>
    </source>
</evidence>
<keyword evidence="5 10" id="KW-0819">tRNA processing</keyword>
<dbReference type="GO" id="GO:0052381">
    <property type="term" value="F:tRNA dimethylallyltransferase activity"/>
    <property type="evidence" value="ECO:0007669"/>
    <property type="project" value="UniProtKB-UniRule"/>
</dbReference>
<evidence type="ECO:0000256" key="10">
    <source>
        <dbReference type="HAMAP-Rule" id="MF_00185"/>
    </source>
</evidence>
<dbReference type="EMBL" id="FO681348">
    <property type="protein sequence ID" value="CCV66027.1"/>
    <property type="molecule type" value="Genomic_DNA"/>
</dbReference>
<feature type="binding site" evidence="10">
    <location>
        <begin position="11"/>
        <end position="16"/>
    </location>
    <ligand>
        <name>substrate</name>
    </ligand>
</feature>
<dbReference type="STRING" id="61635.BN85310060"/>
<dbReference type="InterPro" id="IPR039657">
    <property type="entry name" value="Dimethylallyltransferase"/>
</dbReference>
<dbReference type="Gene3D" id="1.10.20.140">
    <property type="match status" value="1"/>
</dbReference>
<gene>
    <name evidence="10 12" type="primary">miaA</name>
    <name evidence="12" type="ORF">BN85310060</name>
</gene>
<comment type="catalytic activity">
    <reaction evidence="9 10">
        <text>adenosine(37) in tRNA + dimethylallyl diphosphate = N(6)-dimethylallyladenosine(37) in tRNA + diphosphate</text>
        <dbReference type="Rhea" id="RHEA:26482"/>
        <dbReference type="Rhea" id="RHEA-COMP:10162"/>
        <dbReference type="Rhea" id="RHEA-COMP:10375"/>
        <dbReference type="ChEBI" id="CHEBI:33019"/>
        <dbReference type="ChEBI" id="CHEBI:57623"/>
        <dbReference type="ChEBI" id="CHEBI:74411"/>
        <dbReference type="ChEBI" id="CHEBI:74415"/>
        <dbReference type="EC" id="2.5.1.75"/>
    </reaction>
</comment>
<evidence type="ECO:0000256" key="3">
    <source>
        <dbReference type="ARBA" id="ARBA00005842"/>
    </source>
</evidence>
<evidence type="ECO:0000256" key="9">
    <source>
        <dbReference type="ARBA" id="ARBA00049563"/>
    </source>
</evidence>
<dbReference type="EC" id="2.5.1.75" evidence="10"/>
<keyword evidence="7 10" id="KW-0067">ATP-binding</keyword>
<feature type="domain" description="Guanylate kinase-like" evidence="11">
    <location>
        <begin position="2"/>
        <end position="289"/>
    </location>
</feature>
<dbReference type="InterPro" id="IPR018022">
    <property type="entry name" value="IPT"/>
</dbReference>
<dbReference type="Gene3D" id="3.40.50.300">
    <property type="entry name" value="P-loop containing nucleotide triphosphate hydrolases"/>
    <property type="match status" value="1"/>
</dbReference>
<comment type="caution">
    <text evidence="10">Lacks conserved residue(s) required for the propagation of feature annotation.</text>
</comment>
<comment type="similarity">
    <text evidence="3 10">Belongs to the IPP transferase family.</text>
</comment>
<comment type="function">
    <text evidence="2 10">Catalyzes the transfer of a dimethylallyl group onto the adenine at position 37 in tRNAs that read codons beginning with uridine, leading to the formation of N6-(dimethylallyl)adenosine (i(6)A).</text>
</comment>
<dbReference type="PANTHER" id="PTHR11088:SF60">
    <property type="entry name" value="TRNA DIMETHYLALLYLTRANSFERASE"/>
    <property type="match status" value="1"/>
</dbReference>
<feature type="region of interest" description="Interaction with substrate tRNA" evidence="10">
    <location>
        <begin position="34"/>
        <end position="37"/>
    </location>
</feature>
<feature type="binding site" evidence="10">
    <location>
        <begin position="9"/>
        <end position="16"/>
    </location>
    <ligand>
        <name>ATP</name>
        <dbReference type="ChEBI" id="CHEBI:30616"/>
    </ligand>
</feature>
<dbReference type="RefSeq" id="WP_030004889.1">
    <property type="nucleotide sequence ID" value="NC_022549.1"/>
</dbReference>